<sequence length="265" mass="30670">MEKIDVIGKKFGKLTVVKEDIGRPGKRRYLVCECDCGNFKSIRKYNLTNGQTTSCGCFKKERKISLIGQRFGFIEVTQSVSSKNKRTMWLCRCDCGKFKEIRAHSLRRGMVKSCGCQQQEGNRLDLKNKRFGRLVVLEKRPNRNGRTRWLCHCDCGSKKEIDTRHIVNEYGTNSCGCLLKEYNKKHQLKKGRASLNKLFRTYVRRAKNKGLKFNLNFNQFQKLTEQDCHYCGSVPSSVISGKTYYGDYTYNGIDRVDNNKGYDLD</sequence>
<dbReference type="Gene3D" id="3.30.40.220">
    <property type="match status" value="1"/>
</dbReference>
<proteinExistence type="predicted"/>
<dbReference type="AlphaFoldDB" id="A0A0F8ZIY6"/>
<organism evidence="1">
    <name type="scientific">marine sediment metagenome</name>
    <dbReference type="NCBI Taxonomy" id="412755"/>
    <lineage>
        <taxon>unclassified sequences</taxon>
        <taxon>metagenomes</taxon>
        <taxon>ecological metagenomes</taxon>
    </lineage>
</organism>
<name>A0A0F8ZIY6_9ZZZZ</name>
<protein>
    <recommendedName>
        <fullName evidence="2">AP2 domain-containing protein</fullName>
    </recommendedName>
</protein>
<accession>A0A0F8ZIY6</accession>
<evidence type="ECO:0000313" key="1">
    <source>
        <dbReference type="EMBL" id="KKK85990.1"/>
    </source>
</evidence>
<comment type="caution">
    <text evidence="1">The sequence shown here is derived from an EMBL/GenBank/DDBJ whole genome shotgun (WGS) entry which is preliminary data.</text>
</comment>
<dbReference type="EMBL" id="LAZR01051055">
    <property type="protein sequence ID" value="KKK85990.1"/>
    <property type="molecule type" value="Genomic_DNA"/>
</dbReference>
<feature type="non-terminal residue" evidence="1">
    <location>
        <position position="265"/>
    </location>
</feature>
<reference evidence="1" key="1">
    <citation type="journal article" date="2015" name="Nature">
        <title>Complex archaea that bridge the gap between prokaryotes and eukaryotes.</title>
        <authorList>
            <person name="Spang A."/>
            <person name="Saw J.H."/>
            <person name="Jorgensen S.L."/>
            <person name="Zaremba-Niedzwiedzka K."/>
            <person name="Martijn J."/>
            <person name="Lind A.E."/>
            <person name="van Eijk R."/>
            <person name="Schleper C."/>
            <person name="Guy L."/>
            <person name="Ettema T.J."/>
        </authorList>
    </citation>
    <scope>NUCLEOTIDE SEQUENCE</scope>
</reference>
<gene>
    <name evidence="1" type="ORF">LCGC14_2767730</name>
</gene>
<evidence type="ECO:0008006" key="2">
    <source>
        <dbReference type="Google" id="ProtNLM"/>
    </source>
</evidence>